<evidence type="ECO:0000256" key="1">
    <source>
        <dbReference type="SAM" id="MobiDB-lite"/>
    </source>
</evidence>
<feature type="transmembrane region" description="Helical" evidence="2">
    <location>
        <begin position="21"/>
        <end position="41"/>
    </location>
</feature>
<keyword evidence="2" id="KW-0812">Transmembrane</keyword>
<evidence type="ECO:0000313" key="3">
    <source>
        <dbReference type="EMBL" id="MBM7125872.1"/>
    </source>
</evidence>
<dbReference type="RefSeq" id="WP_284384497.1">
    <property type="nucleotide sequence ID" value="NZ_BSNR01000001.1"/>
</dbReference>
<evidence type="ECO:0000256" key="2">
    <source>
        <dbReference type="SAM" id="Phobius"/>
    </source>
</evidence>
<proteinExistence type="predicted"/>
<keyword evidence="2" id="KW-0472">Membrane</keyword>
<keyword evidence="4" id="KW-1185">Reference proteome</keyword>
<keyword evidence="2" id="KW-1133">Transmembrane helix</keyword>
<feature type="region of interest" description="Disordered" evidence="1">
    <location>
        <begin position="168"/>
        <end position="189"/>
    </location>
</feature>
<evidence type="ECO:0000313" key="4">
    <source>
        <dbReference type="Proteomes" id="UP001430149"/>
    </source>
</evidence>
<sequence>MPVDLSAAGRPSAYPTHKPRFMPWLVGWLLCCATGVVLTLLLWPAHTPTQTPLFWFCLVGVPNVVFCFALGVTRSVYEAAYRQAWYRHQHRKTWLDDRVRYAQRPLRVLGVGYCLPVKQPSLATVVAGATPLITSQPPRSGSGLLTHSRFADDDPRIDASVDAWRESASDSALDDVTHPPTPAHAPPGDQVPPVVRIIEHALAPLASVLHALSQQDSARAPAVRVLPSLDKADERVQQVRQALQRASLPEWECHAVPADDGLMLADTWLDLDENRPLLMIAAEWYDTPLPDSTEGAVAVLLAPEALPLPESVVACGTLHRPVNGALDVLSDVLANAALWGHADATSVSHTWISGLDASHDSAFLAALEAASFTAVKTSDAQQRLDPVVGRSGAMGGWLSIAAAVESGATAPQLIFHIAQAAQAAILYVNPPASHDNSHE</sequence>
<reference evidence="3" key="1">
    <citation type="submission" date="2020-10" db="EMBL/GenBank/DDBJ databases">
        <title>Phylogeny of dyella-like bacteria.</title>
        <authorList>
            <person name="Fu J."/>
        </authorList>
    </citation>
    <scope>NUCLEOTIDE SEQUENCE</scope>
    <source>
        <strain evidence="3">DHOC52</strain>
    </source>
</reference>
<feature type="transmembrane region" description="Helical" evidence="2">
    <location>
        <begin position="53"/>
        <end position="77"/>
    </location>
</feature>
<comment type="caution">
    <text evidence="3">The sequence shown here is derived from an EMBL/GenBank/DDBJ whole genome shotgun (WGS) entry which is preliminary data.</text>
</comment>
<evidence type="ECO:0008006" key="5">
    <source>
        <dbReference type="Google" id="ProtNLM"/>
    </source>
</evidence>
<accession>A0ABS2K3R6</accession>
<organism evidence="3 4">
    <name type="scientific">Dyella flava</name>
    <dbReference type="NCBI Taxonomy" id="1920170"/>
    <lineage>
        <taxon>Bacteria</taxon>
        <taxon>Pseudomonadati</taxon>
        <taxon>Pseudomonadota</taxon>
        <taxon>Gammaproteobacteria</taxon>
        <taxon>Lysobacterales</taxon>
        <taxon>Rhodanobacteraceae</taxon>
        <taxon>Dyella</taxon>
    </lineage>
</organism>
<protein>
    <recommendedName>
        <fullName evidence="5">PrgI family protein</fullName>
    </recommendedName>
</protein>
<name>A0ABS2K3R6_9GAMM</name>
<gene>
    <name evidence="3" type="ORF">ISP19_10880</name>
</gene>
<dbReference type="Proteomes" id="UP001430149">
    <property type="component" value="Unassembled WGS sequence"/>
</dbReference>
<dbReference type="EMBL" id="JADIKE010000035">
    <property type="protein sequence ID" value="MBM7125872.1"/>
    <property type="molecule type" value="Genomic_DNA"/>
</dbReference>